<reference evidence="2 3" key="1">
    <citation type="submission" date="2019-12" db="EMBL/GenBank/DDBJ databases">
        <title>Comparative genomics gives insights into the taxonomy of the Azoarcus-Aromatoleum group and reveals separate origins of nif in the plant-associated Azoarcus and non-plant-associated Aromatoleum sub-groups.</title>
        <authorList>
            <person name="Lafos M."/>
            <person name="Maluk M."/>
            <person name="Batista M."/>
            <person name="Junghare M."/>
            <person name="Carmona M."/>
            <person name="Faoro H."/>
            <person name="Cruz L.M."/>
            <person name="Battistoni F."/>
            <person name="De Souza E."/>
            <person name="Pedrosa F."/>
            <person name="Chen W.-M."/>
            <person name="Poole P.S."/>
            <person name="Dixon R.A."/>
            <person name="James E.K."/>
        </authorList>
    </citation>
    <scope>NUCLEOTIDE SEQUENCE [LARGE SCALE GENOMIC DNA]</scope>
    <source>
        <strain evidence="2 3">Td21</strain>
    </source>
</reference>
<dbReference type="RefSeq" id="WP_169255275.1">
    <property type="nucleotide sequence ID" value="NZ_WTVN01000007.1"/>
</dbReference>
<dbReference type="InterPro" id="IPR002912">
    <property type="entry name" value="ACT_dom"/>
</dbReference>
<sequence>MKTSLVVTLIGPDRPGLVNSLAARANACGAGWMESSMAQLAGQFAGIVRLEIDEPAIADLEKSLLPLENEGLHLRFERGIPPTTASLREARLELTGHDRPGIVHEISAVLARHGVSIDKLDTACENASFSGEPLFRAHAELRVPPAVLASELRRDLEALANELMVDLSLEDQPPR</sequence>
<dbReference type="Proteomes" id="UP000623795">
    <property type="component" value="Unassembled WGS sequence"/>
</dbReference>
<keyword evidence="3" id="KW-1185">Reference proteome</keyword>
<dbReference type="CDD" id="cd04869">
    <property type="entry name" value="ACT_GcvR_2"/>
    <property type="match status" value="1"/>
</dbReference>
<dbReference type="PANTHER" id="PTHR34875:SF6">
    <property type="entry name" value="UPF0237 PROTEIN MJ1558"/>
    <property type="match status" value="1"/>
</dbReference>
<dbReference type="InterPro" id="IPR050990">
    <property type="entry name" value="UPF0237/GcvR_regulator"/>
</dbReference>
<organism evidence="2 3">
    <name type="scientific">Aromatoleum toluvorans</name>
    <dbReference type="NCBI Taxonomy" id="92002"/>
    <lineage>
        <taxon>Bacteria</taxon>
        <taxon>Pseudomonadati</taxon>
        <taxon>Pseudomonadota</taxon>
        <taxon>Betaproteobacteria</taxon>
        <taxon>Rhodocyclales</taxon>
        <taxon>Rhodocyclaceae</taxon>
        <taxon>Aromatoleum</taxon>
    </lineage>
</organism>
<dbReference type="InterPro" id="IPR016867">
    <property type="entry name" value="GcvR"/>
</dbReference>
<dbReference type="PIRSF" id="PIRSF028103">
    <property type="entry name" value="GcvR"/>
    <property type="match status" value="1"/>
</dbReference>
<evidence type="ECO:0000313" key="2">
    <source>
        <dbReference type="EMBL" id="NMG43359.1"/>
    </source>
</evidence>
<dbReference type="InterPro" id="IPR045865">
    <property type="entry name" value="ACT-like_dom_sf"/>
</dbReference>
<dbReference type="EMBL" id="WTVN01000007">
    <property type="protein sequence ID" value="NMG43359.1"/>
    <property type="molecule type" value="Genomic_DNA"/>
</dbReference>
<dbReference type="PROSITE" id="PS51671">
    <property type="entry name" value="ACT"/>
    <property type="match status" value="1"/>
</dbReference>
<protein>
    <submittedName>
        <fullName evidence="2">ACT domain-containing protein</fullName>
    </submittedName>
</protein>
<dbReference type="Pfam" id="PF13740">
    <property type="entry name" value="ACT_6"/>
    <property type="match status" value="1"/>
</dbReference>
<gene>
    <name evidence="2" type="ORF">GPA22_06380</name>
</gene>
<accession>A0ABX1PYQ9</accession>
<comment type="caution">
    <text evidence="2">The sequence shown here is derived from an EMBL/GenBank/DDBJ whole genome shotgun (WGS) entry which is preliminary data.</text>
</comment>
<dbReference type="SUPFAM" id="SSF55021">
    <property type="entry name" value="ACT-like"/>
    <property type="match status" value="2"/>
</dbReference>
<feature type="domain" description="ACT" evidence="1">
    <location>
        <begin position="91"/>
        <end position="174"/>
    </location>
</feature>
<evidence type="ECO:0000313" key="3">
    <source>
        <dbReference type="Proteomes" id="UP000623795"/>
    </source>
</evidence>
<dbReference type="Gene3D" id="3.30.70.260">
    <property type="match status" value="2"/>
</dbReference>
<proteinExistence type="predicted"/>
<name>A0ABX1PYQ9_9RHOO</name>
<evidence type="ECO:0000259" key="1">
    <source>
        <dbReference type="PROSITE" id="PS51671"/>
    </source>
</evidence>
<dbReference type="PANTHER" id="PTHR34875">
    <property type="entry name" value="UPF0237 PROTEIN MJ1558"/>
    <property type="match status" value="1"/>
</dbReference>
<dbReference type="Pfam" id="PF01842">
    <property type="entry name" value="ACT"/>
    <property type="match status" value="1"/>
</dbReference>